<dbReference type="Gene3D" id="3.40.1350.10">
    <property type="match status" value="1"/>
</dbReference>
<evidence type="ECO:0000313" key="3">
    <source>
        <dbReference type="EMBL" id="QFQ12387.1"/>
    </source>
</evidence>
<gene>
    <name evidence="3" type="ORF">C7Y71_004800</name>
</gene>
<dbReference type="InterPro" id="IPR011856">
    <property type="entry name" value="tRNA_endonuc-like_dom_sf"/>
</dbReference>
<protein>
    <recommendedName>
        <fullName evidence="2">UPF0102 protein C7Y71_004800</fullName>
    </recommendedName>
</protein>
<dbReference type="HAMAP" id="MF_00048">
    <property type="entry name" value="UPF0102"/>
    <property type="match status" value="1"/>
</dbReference>
<dbReference type="OrthoDB" id="9802516at2"/>
<dbReference type="CDD" id="cd20736">
    <property type="entry name" value="PoNe_Nuclease"/>
    <property type="match status" value="1"/>
</dbReference>
<comment type="similarity">
    <text evidence="1 2">Belongs to the UPF0102 family.</text>
</comment>
<organism evidence="3 4">
    <name type="scientific">Pseudoprevotella muciniphila</name>
    <dbReference type="NCBI Taxonomy" id="2133944"/>
    <lineage>
        <taxon>Bacteria</taxon>
        <taxon>Pseudomonadati</taxon>
        <taxon>Bacteroidota</taxon>
        <taxon>Bacteroidia</taxon>
        <taxon>Bacteroidales</taxon>
        <taxon>Prevotellaceae</taxon>
        <taxon>Pseudoprevotella</taxon>
    </lineage>
</organism>
<dbReference type="Proteomes" id="UP000249375">
    <property type="component" value="Chromosome"/>
</dbReference>
<evidence type="ECO:0000256" key="2">
    <source>
        <dbReference type="HAMAP-Rule" id="MF_00048"/>
    </source>
</evidence>
<dbReference type="PANTHER" id="PTHR34039">
    <property type="entry name" value="UPF0102 PROTEIN YRAN"/>
    <property type="match status" value="1"/>
</dbReference>
<dbReference type="Pfam" id="PF02021">
    <property type="entry name" value="UPF0102"/>
    <property type="match status" value="1"/>
</dbReference>
<proteinExistence type="inferred from homology"/>
<reference evidence="3 4" key="1">
    <citation type="submission" date="2018-11" db="EMBL/GenBank/DDBJ databases">
        <authorList>
            <person name="Na S.W."/>
            <person name="Baik M."/>
        </authorList>
    </citation>
    <scope>NUCLEOTIDE SEQUENCE [LARGE SCALE GENOMIC DNA]</scope>
    <source>
        <strain evidence="3 4">E39</strain>
    </source>
</reference>
<accession>A0A5P8E634</accession>
<sequence length="120" mass="14033">MLTEEKRLGDLGEQLAAEYLVLADYRILERNWRSGHHEVDIIAEWFGEIVFVEVKTRSKGDYRTALEAVDRSKRKFLISSARHYLSMHKLDNPYRFDVITVVGESEPFSVRHFKSAFLAE</sequence>
<dbReference type="SUPFAM" id="SSF52980">
    <property type="entry name" value="Restriction endonuclease-like"/>
    <property type="match status" value="1"/>
</dbReference>
<evidence type="ECO:0000256" key="1">
    <source>
        <dbReference type="ARBA" id="ARBA00006738"/>
    </source>
</evidence>
<keyword evidence="4" id="KW-1185">Reference proteome</keyword>
<dbReference type="NCBIfam" id="TIGR00252">
    <property type="entry name" value="YraN family protein"/>
    <property type="match status" value="1"/>
</dbReference>
<dbReference type="InterPro" id="IPR003509">
    <property type="entry name" value="UPF0102_YraN-like"/>
</dbReference>
<dbReference type="RefSeq" id="WP_111897252.1">
    <property type="nucleotide sequence ID" value="NZ_CP033459.1"/>
</dbReference>
<dbReference type="PANTHER" id="PTHR34039:SF1">
    <property type="entry name" value="UPF0102 PROTEIN YRAN"/>
    <property type="match status" value="1"/>
</dbReference>
<name>A0A5P8E634_9BACT</name>
<dbReference type="KEGG" id="alq:C7Y71_004800"/>
<dbReference type="EMBL" id="CP033459">
    <property type="protein sequence ID" value="QFQ12387.1"/>
    <property type="molecule type" value="Genomic_DNA"/>
</dbReference>
<dbReference type="InterPro" id="IPR011335">
    <property type="entry name" value="Restrct_endonuc-II-like"/>
</dbReference>
<dbReference type="GO" id="GO:0003676">
    <property type="term" value="F:nucleic acid binding"/>
    <property type="evidence" value="ECO:0007669"/>
    <property type="project" value="InterPro"/>
</dbReference>
<dbReference type="AlphaFoldDB" id="A0A5P8E634"/>
<evidence type="ECO:0000313" key="4">
    <source>
        <dbReference type="Proteomes" id="UP000249375"/>
    </source>
</evidence>